<gene>
    <name evidence="1" type="ORF">I5V89_11920</name>
</gene>
<sequence>MTTLRIDLSGKDWLTVDEAAHYCGVSVSQFNAKAGEYDLSPRHFMGKKLYEKSELYRAIHDSGSWRPRSATTSTPSVGTTSPQVAEALARLRRHEQRKGKR</sequence>
<organism evidence="1 2">
    <name type="scientific">Stenotrophomonas maltophilia</name>
    <name type="common">Pseudomonas maltophilia</name>
    <name type="synonym">Xanthomonas maltophilia</name>
    <dbReference type="NCBI Taxonomy" id="40324"/>
    <lineage>
        <taxon>Bacteria</taxon>
        <taxon>Pseudomonadati</taxon>
        <taxon>Pseudomonadota</taxon>
        <taxon>Gammaproteobacteria</taxon>
        <taxon>Lysobacterales</taxon>
        <taxon>Lysobacteraceae</taxon>
        <taxon>Stenotrophomonas</taxon>
        <taxon>Stenotrophomonas maltophilia group</taxon>
    </lineage>
</organism>
<name>A0AA40Y6J6_STEMA</name>
<dbReference type="AlphaFoldDB" id="A0AA40Y6J6"/>
<evidence type="ECO:0000313" key="1">
    <source>
        <dbReference type="EMBL" id="MBH1790580.1"/>
    </source>
</evidence>
<protein>
    <submittedName>
        <fullName evidence="1">Uncharacterized protein</fullName>
    </submittedName>
</protein>
<evidence type="ECO:0000313" key="2">
    <source>
        <dbReference type="Proteomes" id="UP000634179"/>
    </source>
</evidence>
<comment type="caution">
    <text evidence="1">The sequence shown here is derived from an EMBL/GenBank/DDBJ whole genome shotgun (WGS) entry which is preliminary data.</text>
</comment>
<proteinExistence type="predicted"/>
<accession>A0AA40Y6J6</accession>
<dbReference type="EMBL" id="JADUOV010000007">
    <property type="protein sequence ID" value="MBH1790580.1"/>
    <property type="molecule type" value="Genomic_DNA"/>
</dbReference>
<dbReference type="Proteomes" id="UP000634179">
    <property type="component" value="Unassembled WGS sequence"/>
</dbReference>
<reference evidence="1" key="1">
    <citation type="submission" date="2020-11" db="EMBL/GenBank/DDBJ databases">
        <title>Enhanced detection system for hospital associated transmission using whole genome sequencing surveillance.</title>
        <authorList>
            <person name="Harrison L.H."/>
            <person name="Van Tyne D."/>
            <person name="Marsh J.W."/>
            <person name="Griffith M.P."/>
            <person name="Snyder D.J."/>
            <person name="Cooper V.S."/>
            <person name="Mustapha M."/>
        </authorList>
    </citation>
    <scope>NUCLEOTIDE SEQUENCE</scope>
    <source>
        <strain evidence="1">STEN00053</strain>
    </source>
</reference>